<evidence type="ECO:0000256" key="3">
    <source>
        <dbReference type="ARBA" id="ARBA00023180"/>
    </source>
</evidence>
<keyword evidence="5" id="KW-0812">Transmembrane</keyword>
<evidence type="ECO:0000313" key="7">
    <source>
        <dbReference type="Proteomes" id="UP000799772"/>
    </source>
</evidence>
<evidence type="ECO:0000256" key="2">
    <source>
        <dbReference type="ARBA" id="ARBA00023136"/>
    </source>
</evidence>
<comment type="caution">
    <text evidence="6">The sequence shown here is derived from an EMBL/GenBank/DDBJ whole genome shotgun (WGS) entry which is preliminary data.</text>
</comment>
<dbReference type="Pfam" id="PF01437">
    <property type="entry name" value="PSI"/>
    <property type="match status" value="1"/>
</dbReference>
<proteinExistence type="predicted"/>
<dbReference type="Proteomes" id="UP000799772">
    <property type="component" value="Unassembled WGS sequence"/>
</dbReference>
<keyword evidence="7" id="KW-1185">Reference proteome</keyword>
<keyword evidence="5" id="KW-1133">Transmembrane helix</keyword>
<keyword evidence="2 5" id="KW-0472">Membrane</keyword>
<name>A0A9P4IB98_9PEZI</name>
<dbReference type="InterPro" id="IPR002165">
    <property type="entry name" value="Plexin_repeat"/>
</dbReference>
<feature type="transmembrane region" description="Helical" evidence="5">
    <location>
        <begin position="105"/>
        <end position="128"/>
    </location>
</feature>
<feature type="compositionally biased region" description="Basic and acidic residues" evidence="4">
    <location>
        <begin position="218"/>
        <end position="238"/>
    </location>
</feature>
<dbReference type="OrthoDB" id="5427091at2759"/>
<evidence type="ECO:0008006" key="8">
    <source>
        <dbReference type="Google" id="ProtNLM"/>
    </source>
</evidence>
<evidence type="ECO:0000313" key="6">
    <source>
        <dbReference type="EMBL" id="KAF2096218.1"/>
    </source>
</evidence>
<organism evidence="6 7">
    <name type="scientific">Rhizodiscina lignyota</name>
    <dbReference type="NCBI Taxonomy" id="1504668"/>
    <lineage>
        <taxon>Eukaryota</taxon>
        <taxon>Fungi</taxon>
        <taxon>Dikarya</taxon>
        <taxon>Ascomycota</taxon>
        <taxon>Pezizomycotina</taxon>
        <taxon>Dothideomycetes</taxon>
        <taxon>Pleosporomycetidae</taxon>
        <taxon>Aulographales</taxon>
        <taxon>Rhizodiscinaceae</taxon>
        <taxon>Rhizodiscina</taxon>
    </lineage>
</organism>
<accession>A0A9P4IB98</accession>
<dbReference type="AlphaFoldDB" id="A0A9P4IB98"/>
<evidence type="ECO:0000256" key="1">
    <source>
        <dbReference type="ARBA" id="ARBA00004370"/>
    </source>
</evidence>
<keyword evidence="3" id="KW-0325">Glycoprotein</keyword>
<dbReference type="EMBL" id="ML978130">
    <property type="protein sequence ID" value="KAF2096218.1"/>
    <property type="molecule type" value="Genomic_DNA"/>
</dbReference>
<feature type="region of interest" description="Disordered" evidence="4">
    <location>
        <begin position="216"/>
        <end position="238"/>
    </location>
</feature>
<reference evidence="6" key="1">
    <citation type="journal article" date="2020" name="Stud. Mycol.">
        <title>101 Dothideomycetes genomes: a test case for predicting lifestyles and emergence of pathogens.</title>
        <authorList>
            <person name="Haridas S."/>
            <person name="Albert R."/>
            <person name="Binder M."/>
            <person name="Bloem J."/>
            <person name="Labutti K."/>
            <person name="Salamov A."/>
            <person name="Andreopoulos B."/>
            <person name="Baker S."/>
            <person name="Barry K."/>
            <person name="Bills G."/>
            <person name="Bluhm B."/>
            <person name="Cannon C."/>
            <person name="Castanera R."/>
            <person name="Culley D."/>
            <person name="Daum C."/>
            <person name="Ezra D."/>
            <person name="Gonzalez J."/>
            <person name="Henrissat B."/>
            <person name="Kuo A."/>
            <person name="Liang C."/>
            <person name="Lipzen A."/>
            <person name="Lutzoni F."/>
            <person name="Magnuson J."/>
            <person name="Mondo S."/>
            <person name="Nolan M."/>
            <person name="Ohm R."/>
            <person name="Pangilinan J."/>
            <person name="Park H.-J."/>
            <person name="Ramirez L."/>
            <person name="Alfaro M."/>
            <person name="Sun H."/>
            <person name="Tritt A."/>
            <person name="Yoshinaga Y."/>
            <person name="Zwiers L.-H."/>
            <person name="Turgeon B."/>
            <person name="Goodwin S."/>
            <person name="Spatafora J."/>
            <person name="Crous P."/>
            <person name="Grigoriev I."/>
        </authorList>
    </citation>
    <scope>NUCLEOTIDE SEQUENCE</scope>
    <source>
        <strain evidence="6">CBS 133067</strain>
    </source>
</reference>
<dbReference type="SUPFAM" id="SSF103575">
    <property type="entry name" value="Plexin repeat"/>
    <property type="match status" value="1"/>
</dbReference>
<sequence>MASAELANASSVLPDSFLSRFKNSEDDLDRFLRCWKIQDCGDCMKDDAYCGWCPFSATCVPLPQSNPAPLLAPFSKAYNNDPICPLETERYELRTPALGCYCSPITLLAALITCASTIVGLFILYVLFKSIAVCWRALRAGRYGWEIVIEDDGDGKGLGAGEVRRIGSAWKRERRGWLWARRSAEFEMDGEEVLEDGSGLKGRGWRRYVPAFLLGGKKRGEGHESSRDADERTALLGE</sequence>
<evidence type="ECO:0000256" key="5">
    <source>
        <dbReference type="SAM" id="Phobius"/>
    </source>
</evidence>
<gene>
    <name evidence="6" type="ORF">NA57DRAFT_78986</name>
</gene>
<evidence type="ECO:0000256" key="4">
    <source>
        <dbReference type="SAM" id="MobiDB-lite"/>
    </source>
</evidence>
<comment type="subcellular location">
    <subcellularLocation>
        <location evidence="1">Membrane</location>
    </subcellularLocation>
</comment>
<protein>
    <recommendedName>
        <fullName evidence="8">PSI domain-containing protein</fullName>
    </recommendedName>
</protein>
<dbReference type="GO" id="GO:0016020">
    <property type="term" value="C:membrane"/>
    <property type="evidence" value="ECO:0007669"/>
    <property type="project" value="UniProtKB-SubCell"/>
</dbReference>